<protein>
    <recommendedName>
        <fullName evidence="3">ATP-dependent DNA helicase RecG C-terminal domain-containing protein</fullName>
    </recommendedName>
</protein>
<dbReference type="InterPro" id="IPR038475">
    <property type="entry name" value="RecG_C_sf"/>
</dbReference>
<dbReference type="PANTHER" id="PTHR30595:SF6">
    <property type="entry name" value="SCHLAFEN ALBA-2 DOMAIN-CONTAINING PROTEIN"/>
    <property type="match status" value="1"/>
</dbReference>
<organism evidence="1 2">
    <name type="scientific">Thiothrix litoralis</name>
    <dbReference type="NCBI Taxonomy" id="2891210"/>
    <lineage>
        <taxon>Bacteria</taxon>
        <taxon>Pseudomonadati</taxon>
        <taxon>Pseudomonadota</taxon>
        <taxon>Gammaproteobacteria</taxon>
        <taxon>Thiotrichales</taxon>
        <taxon>Thiotrichaceae</taxon>
        <taxon>Thiothrix</taxon>
    </lineage>
</organism>
<gene>
    <name evidence="1" type="ORF">J9253_16985</name>
</gene>
<dbReference type="Proteomes" id="UP000672039">
    <property type="component" value="Chromosome"/>
</dbReference>
<dbReference type="Pfam" id="PF13749">
    <property type="entry name" value="HATPase_c_4"/>
    <property type="match status" value="1"/>
</dbReference>
<dbReference type="PANTHER" id="PTHR30595">
    <property type="entry name" value="GLPR-RELATED TRANSCRIPTIONAL REPRESSOR"/>
    <property type="match status" value="1"/>
</dbReference>
<evidence type="ECO:0000313" key="2">
    <source>
        <dbReference type="Proteomes" id="UP000672039"/>
    </source>
</evidence>
<sequence length="88" mass="9821">MNALIHRDYLIDAAIRIFIYDNQVEIISPGHLPNNLTVAKIRSGNANSRNPILVSYHGLGSGIRRALGVYPDIDFEDDRDGNLFKVTV</sequence>
<dbReference type="EMBL" id="CP072801">
    <property type="protein sequence ID" value="QTR45678.1"/>
    <property type="molecule type" value="Genomic_DNA"/>
</dbReference>
<proteinExistence type="predicted"/>
<accession>A0ABX7WTG2</accession>
<reference evidence="1 2" key="1">
    <citation type="submission" date="2021-04" db="EMBL/GenBank/DDBJ databases">
        <title>Genomics, taxonomy and metabolism of representatives of sulfur bacteria of the genus Thiothrix: Thiothrix fructosivorans QT, Thiothrix unzii A1T and three new species, Thiothrix subterranea sp. nov., Thiothrix litoralis sp. nov. and 'Candidatus Thiothrix anitrata' sp. nov.</title>
        <authorList>
            <person name="Ravin N.V."/>
            <person name="Smolyakov D."/>
            <person name="Rudenko T.S."/>
            <person name="Mardanov A.V."/>
            <person name="Beletsky A.V."/>
            <person name="Markov N.D."/>
            <person name="Fomenkov A.I."/>
            <person name="Roberts R.J."/>
            <person name="Karnachuk O.V."/>
            <person name="Novikov A."/>
            <person name="Grabovich M.Y."/>
        </authorList>
    </citation>
    <scope>NUCLEOTIDE SEQUENCE [LARGE SCALE GENOMIC DNA]</scope>
    <source>
        <strain evidence="1 2">AS</strain>
    </source>
</reference>
<evidence type="ECO:0000313" key="1">
    <source>
        <dbReference type="EMBL" id="QTR45678.1"/>
    </source>
</evidence>
<keyword evidence="2" id="KW-1185">Reference proteome</keyword>
<name>A0ABX7WTG2_9GAMM</name>
<dbReference type="Gene3D" id="3.30.565.60">
    <property type="match status" value="1"/>
</dbReference>
<evidence type="ECO:0008006" key="3">
    <source>
        <dbReference type="Google" id="ProtNLM"/>
    </source>
</evidence>